<keyword evidence="6" id="KW-1185">Reference proteome</keyword>
<name>A0A1T5LG12_9BACT</name>
<proteinExistence type="predicted"/>
<feature type="repeat" description="TPR" evidence="3">
    <location>
        <begin position="70"/>
        <end position="103"/>
    </location>
</feature>
<dbReference type="Gene3D" id="1.25.40.10">
    <property type="entry name" value="Tetratricopeptide repeat domain"/>
    <property type="match status" value="3"/>
</dbReference>
<dbReference type="AlphaFoldDB" id="A0A1T5LG12"/>
<dbReference type="SUPFAM" id="SSF48452">
    <property type="entry name" value="TPR-like"/>
    <property type="match status" value="3"/>
</dbReference>
<accession>A0A1T5LG12</accession>
<keyword evidence="4" id="KW-0732">Signal</keyword>
<dbReference type="InterPro" id="IPR019734">
    <property type="entry name" value="TPR_rpt"/>
</dbReference>
<reference evidence="5 6" key="1">
    <citation type="submission" date="2017-02" db="EMBL/GenBank/DDBJ databases">
        <authorList>
            <person name="Peterson S.W."/>
        </authorList>
    </citation>
    <scope>NUCLEOTIDE SEQUENCE [LARGE SCALE GENOMIC DNA]</scope>
    <source>
        <strain evidence="5 6">DSM 25262</strain>
    </source>
</reference>
<dbReference type="PANTHER" id="PTHR45586:SF1">
    <property type="entry name" value="LIPOPOLYSACCHARIDE ASSEMBLY PROTEIN B"/>
    <property type="match status" value="1"/>
</dbReference>
<dbReference type="Pfam" id="PF13432">
    <property type="entry name" value="TPR_16"/>
    <property type="match status" value="1"/>
</dbReference>
<dbReference type="SMART" id="SM00028">
    <property type="entry name" value="TPR"/>
    <property type="match status" value="6"/>
</dbReference>
<evidence type="ECO:0000313" key="5">
    <source>
        <dbReference type="EMBL" id="SKC74933.1"/>
    </source>
</evidence>
<keyword evidence="1" id="KW-0677">Repeat</keyword>
<evidence type="ECO:0000256" key="4">
    <source>
        <dbReference type="SAM" id="SignalP"/>
    </source>
</evidence>
<dbReference type="EMBL" id="FUZU01000002">
    <property type="protein sequence ID" value="SKC74933.1"/>
    <property type="molecule type" value="Genomic_DNA"/>
</dbReference>
<organism evidence="5 6">
    <name type="scientific">Ohtaekwangia koreensis</name>
    <dbReference type="NCBI Taxonomy" id="688867"/>
    <lineage>
        <taxon>Bacteria</taxon>
        <taxon>Pseudomonadati</taxon>
        <taxon>Bacteroidota</taxon>
        <taxon>Cytophagia</taxon>
        <taxon>Cytophagales</taxon>
        <taxon>Fulvivirgaceae</taxon>
        <taxon>Ohtaekwangia</taxon>
    </lineage>
</organism>
<evidence type="ECO:0000256" key="2">
    <source>
        <dbReference type="ARBA" id="ARBA00022803"/>
    </source>
</evidence>
<dbReference type="PANTHER" id="PTHR45586">
    <property type="entry name" value="TPR REPEAT-CONTAINING PROTEIN PA4667"/>
    <property type="match status" value="1"/>
</dbReference>
<evidence type="ECO:0000256" key="1">
    <source>
        <dbReference type="ARBA" id="ARBA00022737"/>
    </source>
</evidence>
<protein>
    <submittedName>
        <fullName evidence="5">Tetratricopeptide repeat-containing protein</fullName>
    </submittedName>
</protein>
<dbReference type="InterPro" id="IPR051012">
    <property type="entry name" value="CellSynth/LPSAsmb/PSIAsmb"/>
</dbReference>
<feature type="chain" id="PRO_5012956455" evidence="4">
    <location>
        <begin position="35"/>
        <end position="631"/>
    </location>
</feature>
<evidence type="ECO:0000256" key="3">
    <source>
        <dbReference type="PROSITE-ProRule" id="PRU00339"/>
    </source>
</evidence>
<sequence>MTNYKYYIYNIINTISTGRFLLTFLVLLSSSSFAQNQSEIQLANEYLLKGDKKKAAELYRELSKQDVNNSFIYNNYINTMLDLGIYDEAQAYLKKLLKRDPDNLQYRLDVGLIYVRSGDLTRADRYFRDLIAENKMNVQRIKIMAEFFSSRSLLDYGITALTECRNFLNNPNLFSLDLAMLYRLKGNQDKMVQEYLNYVTQTSANIQYVKNVMQALLTEPEELTSLEKLLYDRVQEFPDVEVYSDLLIWVTMQQKNFYASFIQARAYDKRYKHDGEKSMEVARVALDNEDYDNAAKIYRYIIREYARTPNYLMATLGLIRTREARLKKVYPVNADSVKTLVSDYQKFIKQYPENTNALEASRSEALLFANYLDQKDSAVKILNKLIANPRTSLYLKSKAKLDLGDIYLLKGEPWESSLLYSQVEKTQKENPVGYEAKLRNAKLSYYKGDFRLAQEHLDILKEATTREIANDALDLSMRIKENIAFDSVGEALKEYASVELMLYQNKTDEALQRLEKLKQGISVSGKPISNQTILDDVYWLEANIRMKRGQFENALTLLQKIRDEFPDDILTDDAYFLQGEIYERQLKDKEKAMEIYREFLNKYPGSVYAAEARKRYRIMRGDFSDQTQPQF</sequence>
<gene>
    <name evidence="5" type="ORF">SAMN05660236_3160</name>
</gene>
<dbReference type="InterPro" id="IPR011990">
    <property type="entry name" value="TPR-like_helical_dom_sf"/>
</dbReference>
<dbReference type="OrthoDB" id="9763354at2"/>
<dbReference type="Pfam" id="PF13174">
    <property type="entry name" value="TPR_6"/>
    <property type="match status" value="2"/>
</dbReference>
<dbReference type="STRING" id="688867.SAMN05660236_3160"/>
<evidence type="ECO:0000313" key="6">
    <source>
        <dbReference type="Proteomes" id="UP000190961"/>
    </source>
</evidence>
<dbReference type="Proteomes" id="UP000190961">
    <property type="component" value="Unassembled WGS sequence"/>
</dbReference>
<keyword evidence="2 3" id="KW-0802">TPR repeat</keyword>
<feature type="signal peptide" evidence="4">
    <location>
        <begin position="1"/>
        <end position="34"/>
    </location>
</feature>
<dbReference type="PROSITE" id="PS50005">
    <property type="entry name" value="TPR"/>
    <property type="match status" value="1"/>
</dbReference>
<dbReference type="RefSeq" id="WP_079687711.1">
    <property type="nucleotide sequence ID" value="NZ_FUZU01000002.1"/>
</dbReference>